<dbReference type="InterPro" id="IPR009057">
    <property type="entry name" value="Homeodomain-like_sf"/>
</dbReference>
<sequence length="141" mass="16361">MQADALYPKMYLYRRVVQAKLFIDTHYHQPLNLDDIADEAYFSKFHFIRLFKSTYGKTPHQYLIAVRITNAQRLLKSGMPVTDACYTIGFDSLSSFSALFKRLVKQSPSAWQQAELKRDAEIKKAPLNFIPNCFAEMNGWV</sequence>
<dbReference type="GO" id="GO:0003700">
    <property type="term" value="F:DNA-binding transcription factor activity"/>
    <property type="evidence" value="ECO:0007669"/>
    <property type="project" value="InterPro"/>
</dbReference>
<evidence type="ECO:0000256" key="2">
    <source>
        <dbReference type="ARBA" id="ARBA00023125"/>
    </source>
</evidence>
<dbReference type="GO" id="GO:0043565">
    <property type="term" value="F:sequence-specific DNA binding"/>
    <property type="evidence" value="ECO:0007669"/>
    <property type="project" value="InterPro"/>
</dbReference>
<proteinExistence type="predicted"/>
<evidence type="ECO:0000256" key="3">
    <source>
        <dbReference type="ARBA" id="ARBA00023163"/>
    </source>
</evidence>
<dbReference type="InterPro" id="IPR018060">
    <property type="entry name" value="HTH_AraC"/>
</dbReference>
<comment type="caution">
    <text evidence="5">The sequence shown here is derived from an EMBL/GenBank/DDBJ whole genome shotgun (WGS) entry which is preliminary data.</text>
</comment>
<dbReference type="PANTHER" id="PTHR43280">
    <property type="entry name" value="ARAC-FAMILY TRANSCRIPTIONAL REGULATOR"/>
    <property type="match status" value="1"/>
</dbReference>
<feature type="domain" description="HTH araC/xylS-type" evidence="4">
    <location>
        <begin position="17"/>
        <end position="114"/>
    </location>
</feature>
<keyword evidence="3" id="KW-0804">Transcription</keyword>
<evidence type="ECO:0000256" key="1">
    <source>
        <dbReference type="ARBA" id="ARBA00023015"/>
    </source>
</evidence>
<dbReference type="SUPFAM" id="SSF46689">
    <property type="entry name" value="Homeodomain-like"/>
    <property type="match status" value="2"/>
</dbReference>
<evidence type="ECO:0000259" key="4">
    <source>
        <dbReference type="PROSITE" id="PS01124"/>
    </source>
</evidence>
<dbReference type="PROSITE" id="PS00041">
    <property type="entry name" value="HTH_ARAC_FAMILY_1"/>
    <property type="match status" value="1"/>
</dbReference>
<keyword evidence="1" id="KW-0805">Transcription regulation</keyword>
<dbReference type="PROSITE" id="PS01124">
    <property type="entry name" value="HTH_ARAC_FAMILY_2"/>
    <property type="match status" value="1"/>
</dbReference>
<dbReference type="Pfam" id="PF12833">
    <property type="entry name" value="HTH_18"/>
    <property type="match status" value="1"/>
</dbReference>
<dbReference type="SMART" id="SM00342">
    <property type="entry name" value="HTH_ARAC"/>
    <property type="match status" value="1"/>
</dbReference>
<gene>
    <name evidence="5" type="ORF">E2R66_14645</name>
</gene>
<accession>A0A4Y8SDV3</accession>
<keyword evidence="2" id="KW-0238">DNA-binding</keyword>
<dbReference type="Proteomes" id="UP000297540">
    <property type="component" value="Unassembled WGS sequence"/>
</dbReference>
<dbReference type="Gene3D" id="1.10.10.60">
    <property type="entry name" value="Homeodomain-like"/>
    <property type="match status" value="2"/>
</dbReference>
<keyword evidence="6" id="KW-1185">Reference proteome</keyword>
<protein>
    <submittedName>
        <fullName evidence="5">AraC family transcriptional regulator</fullName>
    </submittedName>
</protein>
<dbReference type="AlphaFoldDB" id="A0A4Y8SDV3"/>
<dbReference type="OrthoDB" id="9816011at2"/>
<reference evidence="5 6" key="1">
    <citation type="journal article" date="2017" name="Int. J. Syst. Evol. Microbiol.">
        <title>Mucilaginibacterpsychrotolerans sp. nov., isolated from peatlands.</title>
        <authorList>
            <person name="Deng Y."/>
            <person name="Shen L."/>
            <person name="Xu B."/>
            <person name="Liu Y."/>
            <person name="Gu Z."/>
            <person name="Liu H."/>
            <person name="Zhou Y."/>
        </authorList>
    </citation>
    <scope>NUCLEOTIDE SEQUENCE [LARGE SCALE GENOMIC DNA]</scope>
    <source>
        <strain evidence="5 6">NH7-4</strain>
    </source>
</reference>
<dbReference type="PANTHER" id="PTHR43280:SF28">
    <property type="entry name" value="HTH-TYPE TRANSCRIPTIONAL ACTIVATOR RHAS"/>
    <property type="match status" value="1"/>
</dbReference>
<dbReference type="InterPro" id="IPR018062">
    <property type="entry name" value="HTH_AraC-typ_CS"/>
</dbReference>
<evidence type="ECO:0000313" key="6">
    <source>
        <dbReference type="Proteomes" id="UP000297540"/>
    </source>
</evidence>
<dbReference type="EMBL" id="SOZE01000014">
    <property type="protein sequence ID" value="TFF36770.1"/>
    <property type="molecule type" value="Genomic_DNA"/>
</dbReference>
<name>A0A4Y8SDV3_9SPHI</name>
<evidence type="ECO:0000313" key="5">
    <source>
        <dbReference type="EMBL" id="TFF36770.1"/>
    </source>
</evidence>
<organism evidence="5 6">
    <name type="scientific">Mucilaginibacter psychrotolerans</name>
    <dbReference type="NCBI Taxonomy" id="1524096"/>
    <lineage>
        <taxon>Bacteria</taxon>
        <taxon>Pseudomonadati</taxon>
        <taxon>Bacteroidota</taxon>
        <taxon>Sphingobacteriia</taxon>
        <taxon>Sphingobacteriales</taxon>
        <taxon>Sphingobacteriaceae</taxon>
        <taxon>Mucilaginibacter</taxon>
    </lineage>
</organism>